<dbReference type="eggNOG" id="COG0840">
    <property type="taxonomic scope" value="Bacteria"/>
</dbReference>
<keyword evidence="1" id="KW-0807">Transducer</keyword>
<evidence type="ECO:0000313" key="4">
    <source>
        <dbReference type="EMBL" id="BAC08254.1"/>
    </source>
</evidence>
<dbReference type="SUPFAM" id="SSF58104">
    <property type="entry name" value="Methyl-accepting chemotaxis protein (MCP) signaling domain"/>
    <property type="match status" value="1"/>
</dbReference>
<feature type="domain" description="Methyl-accepting transducer" evidence="3">
    <location>
        <begin position="164"/>
        <end position="365"/>
    </location>
</feature>
<dbReference type="GO" id="GO:0007165">
    <property type="term" value="P:signal transduction"/>
    <property type="evidence" value="ECO:0007669"/>
    <property type="project" value="UniProtKB-KW"/>
</dbReference>
<dbReference type="GO" id="GO:0016020">
    <property type="term" value="C:membrane"/>
    <property type="evidence" value="ECO:0007669"/>
    <property type="project" value="InterPro"/>
</dbReference>
<reference evidence="4 5" key="1">
    <citation type="journal article" date="2002" name="DNA Res.">
        <title>Complete genome structure of the thermophilic cyanobacterium Thermosynechococcus elongatus BP-1.</title>
        <authorList>
            <person name="Nakamura Y."/>
            <person name="Kaneko T."/>
            <person name="Sato S."/>
            <person name="Ikeuchi M."/>
            <person name="Katoh H."/>
            <person name="Sasamoto S."/>
            <person name="Watanabe A."/>
            <person name="Iriguchi M."/>
            <person name="Kawashima K."/>
            <person name="Kimura T."/>
            <person name="Kishida Y."/>
            <person name="Kiyokawa C."/>
            <person name="Kohara M."/>
            <person name="Matsumoto M."/>
            <person name="Matsuno A."/>
            <person name="Nakazaki N."/>
            <person name="Shimpo S."/>
            <person name="Sugimoto M."/>
            <person name="Takeuchi C."/>
            <person name="Yamada M."/>
            <person name="Tabata S."/>
        </authorList>
    </citation>
    <scope>NUCLEOTIDE SEQUENCE [LARGE SCALE GENOMIC DNA]</scope>
    <source>
        <strain evidence="5">IAM M-273 / NIES-2133 / BP-1</strain>
    </source>
</reference>
<dbReference type="KEGG" id="tel:tlr0703"/>
<evidence type="ECO:0000256" key="1">
    <source>
        <dbReference type="PROSITE-ProRule" id="PRU00284"/>
    </source>
</evidence>
<dbReference type="PROSITE" id="PS50111">
    <property type="entry name" value="CHEMOTAXIS_TRANSDUC_2"/>
    <property type="match status" value="1"/>
</dbReference>
<protein>
    <submittedName>
        <fullName evidence="4">Tlr0703 protein</fullName>
    </submittedName>
</protein>
<dbReference type="RefSeq" id="WP_011056550.1">
    <property type="nucleotide sequence ID" value="NC_004113.1"/>
</dbReference>
<dbReference type="AlphaFoldDB" id="Q8DKZ6"/>
<proteinExistence type="predicted"/>
<dbReference type="Gene3D" id="1.10.287.950">
    <property type="entry name" value="Methyl-accepting chemotaxis protein"/>
    <property type="match status" value="1"/>
</dbReference>
<keyword evidence="2" id="KW-0175">Coiled coil</keyword>
<dbReference type="eggNOG" id="COG0517">
    <property type="taxonomic scope" value="Bacteria"/>
</dbReference>
<organism evidence="4 5">
    <name type="scientific">Thermosynechococcus vestitus (strain NIES-2133 / IAM M-273 / BP-1)</name>
    <dbReference type="NCBI Taxonomy" id="197221"/>
    <lineage>
        <taxon>Bacteria</taxon>
        <taxon>Bacillati</taxon>
        <taxon>Cyanobacteriota</taxon>
        <taxon>Cyanophyceae</taxon>
        <taxon>Acaryochloridales</taxon>
        <taxon>Thermosynechococcaceae</taxon>
        <taxon>Thermosynechococcus</taxon>
    </lineage>
</organism>
<feature type="coiled-coil region" evidence="2">
    <location>
        <begin position="309"/>
        <end position="382"/>
    </location>
</feature>
<sequence>MNETLKATSNLQLAAATTLADLPYFSYQVSPETIAKDVADQFQRDPDLPGVLVVAGDRVIGMISKVKFFERMSQQFGRDLYLPRPIKLLPEIANPKVPPLVLMARTPVEEAVEQALNRPPAFVYEPIVVRRGKQLVLVDMRVVLIAQAQVLSRKNLFIQQQHLHTQHILESLKLEKERNQDYAKRLESQLTRAQQMNEALEQQERSVREQAERIAQLNQRFISISQVLSERGQKAFQETFTGVNQISRHTAEVYRLSERLKQDVEIIDQATHQIAEITRQVKHIAVQAGLIASRSGQRTPGFDIIVEAINKLANQVVVANQQVEEMANHFRHHIREVVQSTASGEKIARSLLSQVETTQQAIQELQTLLNAEDTAAAATEEEEVLATAVVA</sequence>
<feature type="coiled-coil region" evidence="2">
    <location>
        <begin position="169"/>
        <end position="220"/>
    </location>
</feature>
<dbReference type="STRING" id="197221.gene:10747293"/>
<name>Q8DKZ6_THEVB</name>
<keyword evidence="5" id="KW-1185">Reference proteome</keyword>
<evidence type="ECO:0000259" key="3">
    <source>
        <dbReference type="PROSITE" id="PS50111"/>
    </source>
</evidence>
<dbReference type="EMBL" id="BA000039">
    <property type="protein sequence ID" value="BAC08254.1"/>
    <property type="molecule type" value="Genomic_DNA"/>
</dbReference>
<dbReference type="Proteomes" id="UP000000440">
    <property type="component" value="Chromosome"/>
</dbReference>
<gene>
    <name evidence="4" type="ordered locus">tlr0703</name>
</gene>
<evidence type="ECO:0000313" key="5">
    <source>
        <dbReference type="Proteomes" id="UP000000440"/>
    </source>
</evidence>
<dbReference type="EnsemblBacteria" id="BAC08254">
    <property type="protein sequence ID" value="BAC08254"/>
    <property type="gene ID" value="BAC08254"/>
</dbReference>
<evidence type="ECO:0000256" key="2">
    <source>
        <dbReference type="SAM" id="Coils"/>
    </source>
</evidence>
<dbReference type="InterPro" id="IPR004089">
    <property type="entry name" value="MCPsignal_dom"/>
</dbReference>
<accession>Q8DKZ6</accession>